<feature type="region of interest" description="Disordered" evidence="4">
    <location>
        <begin position="267"/>
        <end position="290"/>
    </location>
</feature>
<keyword evidence="10" id="KW-1185">Reference proteome</keyword>
<dbReference type="Proteomes" id="UP001498421">
    <property type="component" value="Unassembled WGS sequence"/>
</dbReference>
<evidence type="ECO:0000256" key="1">
    <source>
        <dbReference type="ARBA" id="ARBA00004555"/>
    </source>
</evidence>
<dbReference type="Pfam" id="PF23036">
    <property type="entry name" value="TRAPPC10_1st"/>
    <property type="match status" value="1"/>
</dbReference>
<comment type="caution">
    <text evidence="9">The sequence shown here is derived from an EMBL/GenBank/DDBJ whole genome shotgun (WGS) entry which is preliminary data.</text>
</comment>
<dbReference type="Pfam" id="PF24967">
    <property type="entry name" value="NTS_TR130"/>
    <property type="match status" value="1"/>
</dbReference>
<dbReference type="InterPro" id="IPR056916">
    <property type="entry name" value="NTS_TR130"/>
</dbReference>
<feature type="compositionally biased region" description="Polar residues" evidence="4">
    <location>
        <begin position="674"/>
        <end position="685"/>
    </location>
</feature>
<dbReference type="EMBL" id="JAZAVK010000076">
    <property type="protein sequence ID" value="KAK7425759.1"/>
    <property type="molecule type" value="Genomic_DNA"/>
</dbReference>
<dbReference type="Pfam" id="PF12584">
    <property type="entry name" value="TRAPPC10"/>
    <property type="match status" value="1"/>
</dbReference>
<keyword evidence="2" id="KW-0813">Transport</keyword>
<protein>
    <recommendedName>
        <fullName evidence="11">Trafficking protein particle complex subunit 10</fullName>
    </recommendedName>
</protein>
<name>A0ABR1HXT2_9HYPO</name>
<evidence type="ECO:0000259" key="7">
    <source>
        <dbReference type="Pfam" id="PF23274"/>
    </source>
</evidence>
<keyword evidence="3" id="KW-0333">Golgi apparatus</keyword>
<reference evidence="9 10" key="1">
    <citation type="journal article" date="2025" name="Microbiol. Resour. Announc.">
        <title>Draft genome sequences for Neonectria magnoliae and Neonectria punicea, canker pathogens of Liriodendron tulipifera and Acer saccharum in West Virginia.</title>
        <authorList>
            <person name="Petronek H.M."/>
            <person name="Kasson M.T."/>
            <person name="Metheny A.M."/>
            <person name="Stauder C.M."/>
            <person name="Lovett B."/>
            <person name="Lynch S.C."/>
            <person name="Garnas J.R."/>
            <person name="Kasson L.R."/>
            <person name="Stajich J.E."/>
        </authorList>
    </citation>
    <scope>NUCLEOTIDE SEQUENCE [LARGE SCALE GENOMIC DNA]</scope>
    <source>
        <strain evidence="9 10">NRRL 64651</strain>
    </source>
</reference>
<dbReference type="InterPro" id="IPR055505">
    <property type="entry name" value="DUF7077"/>
</dbReference>
<evidence type="ECO:0000313" key="10">
    <source>
        <dbReference type="Proteomes" id="UP001498421"/>
    </source>
</evidence>
<evidence type="ECO:0000313" key="9">
    <source>
        <dbReference type="EMBL" id="KAK7425759.1"/>
    </source>
</evidence>
<evidence type="ECO:0000259" key="8">
    <source>
        <dbReference type="Pfam" id="PF24967"/>
    </source>
</evidence>
<feature type="domain" description="DUF7077" evidence="7">
    <location>
        <begin position="1085"/>
        <end position="1202"/>
    </location>
</feature>
<accession>A0ABR1HXT2</accession>
<feature type="domain" description="Trs130 NTS" evidence="8">
    <location>
        <begin position="793"/>
        <end position="886"/>
    </location>
</feature>
<feature type="region of interest" description="Disordered" evidence="4">
    <location>
        <begin position="647"/>
        <end position="690"/>
    </location>
</feature>
<feature type="region of interest" description="Disordered" evidence="4">
    <location>
        <begin position="141"/>
        <end position="162"/>
    </location>
</feature>
<dbReference type="Pfam" id="PF23274">
    <property type="entry name" value="DUF7077"/>
    <property type="match status" value="1"/>
</dbReference>
<evidence type="ECO:0000256" key="3">
    <source>
        <dbReference type="ARBA" id="ARBA00023034"/>
    </source>
</evidence>
<evidence type="ECO:0000256" key="4">
    <source>
        <dbReference type="SAM" id="MobiDB-lite"/>
    </source>
</evidence>
<dbReference type="InterPro" id="IPR056913">
    <property type="entry name" value="TRAPPC10/Trs130_N"/>
</dbReference>
<evidence type="ECO:0000259" key="5">
    <source>
        <dbReference type="Pfam" id="PF12584"/>
    </source>
</evidence>
<dbReference type="InterPro" id="IPR022233">
    <property type="entry name" value="TRAPPC10/Trs130_C"/>
</dbReference>
<dbReference type="InterPro" id="IPR045126">
    <property type="entry name" value="TRAPPC10/Trs130"/>
</dbReference>
<feature type="region of interest" description="Disordered" evidence="4">
    <location>
        <begin position="1"/>
        <end position="22"/>
    </location>
</feature>
<evidence type="ECO:0008006" key="11">
    <source>
        <dbReference type="Google" id="ProtNLM"/>
    </source>
</evidence>
<dbReference type="Pfam" id="PF24965">
    <property type="entry name" value="TRS130_4HB"/>
    <property type="match status" value="1"/>
</dbReference>
<feature type="compositionally biased region" description="Polar residues" evidence="4">
    <location>
        <begin position="145"/>
        <end position="162"/>
    </location>
</feature>
<evidence type="ECO:0000259" key="6">
    <source>
        <dbReference type="Pfam" id="PF23036"/>
    </source>
</evidence>
<gene>
    <name evidence="9" type="ORF">QQZ08_007735</name>
</gene>
<dbReference type="PANTHER" id="PTHR13251">
    <property type="entry name" value="EPILEPSY HOLOPROSENCEPHALY CANDIDATE 1/TMEM1"/>
    <property type="match status" value="1"/>
</dbReference>
<feature type="domain" description="TRAPPC10/Trs130 N-terminal" evidence="6">
    <location>
        <begin position="343"/>
        <end position="533"/>
    </location>
</feature>
<proteinExistence type="predicted"/>
<dbReference type="PANTHER" id="PTHR13251:SF3">
    <property type="entry name" value="TRAFFICKING PROTEIN PARTICLE COMPLEX SUBUNIT 10"/>
    <property type="match status" value="1"/>
</dbReference>
<evidence type="ECO:0000256" key="2">
    <source>
        <dbReference type="ARBA" id="ARBA00022448"/>
    </source>
</evidence>
<feature type="domain" description="TRAPPC10/Trs130 C-terminal" evidence="5">
    <location>
        <begin position="1417"/>
        <end position="1572"/>
    </location>
</feature>
<organism evidence="9 10">
    <name type="scientific">Neonectria magnoliae</name>
    <dbReference type="NCBI Taxonomy" id="2732573"/>
    <lineage>
        <taxon>Eukaryota</taxon>
        <taxon>Fungi</taxon>
        <taxon>Dikarya</taxon>
        <taxon>Ascomycota</taxon>
        <taxon>Pezizomycotina</taxon>
        <taxon>Sordariomycetes</taxon>
        <taxon>Hypocreomycetidae</taxon>
        <taxon>Hypocreales</taxon>
        <taxon>Nectriaceae</taxon>
        <taxon>Neonectria</taxon>
    </lineage>
</organism>
<sequence>MNSAATPPSIGQWRHKACSQSPGSKGLTALGAEKHVLRWLAVRAHCPNREVALYSGNDANTYTTWTDDDEQGGAELFAMEQQFSTSKVTVEYFDPHDVFKLLNPGLVPRLPLHNLHWQSHAGPLRSIDTLHVEFVQGDGDVEPASATSTHPPLRRSASTADDGFQTQNVGARAASTDQVDTHSLPSRTVGSLRRHQIPGLRRTPYLKVLLVRCDDSESYKSSVRSEIKEWIKTNTPPSGSTKKTSKKEKHDAFEYLIVHVVIPNTVAATQPRSSNRSDSGPSEKATSLWRSGSTPLLEKLRTDFGGTGKSAMDRIAQIRIGINDLPYDLLPRVVPAVPTGYSENENDAENAWRDLVAKIKTLILSSFDMRVTQYEEDIKEKDGQRSLPGWNFCTFFILKEGLARGFESVGLVEDALVGYDELSVGLDSVIHEQAAEGSPERHGGALLNYTDELRMTVEKAIAKASGGSIDDEEAVDLQSDETARDHFEEIPISATKKAYRDMILANNVSVFDFRCYIFARQITLLLRLGNAWSTREELLAKLKEQQESVLHGVAPLAPPPKHAEEAENLAMLAEICRRTLQFIPSVSQVMRHDILASMMPEKNGDDKGEDDMYPHLTEVVDNLVASFAFSVAQQILAQTSSKALPIPPSILSPADNHEQKASIPEPKTMMHPARTSSLSVRTNPHPSQPPLSPGVFPGPGMPPVDDNGQNAQFLKTGLEDLAARRAELHMLSRSILDGLGKKRGWSDGWGEAPVMGEGDEVDFEEVSLDDDSPSQGEAATLVNSTPLLAGIESHLLETALDDSENFYRLYEILTDKALRHYTVANHDHAVQANMADLAVLKFYLKEYSAAASYFYRATPFFGESGWSSLELSMLVMYLHCLRELKSKDDYVRVALKLLTKSCAAEKERLELKSKAISKISKTDIPDASSMKGVVGNLFDLASSLSTQVKVHLSNFFTDIELAGAPEYYENEDRCSLTINLRSLLPDEIKLDGVSLRVSATESGPIKELRFAKREDIVLNPGPNSIKLDCTLINAQTLVAGKYKVDHLGLSSSNLFLHFERDVNHAPPQNADIFKHSDVVLFQRTGALDVQLTATKDTALDKNNSLDLTLSSGWNTLKTCEIRVKPATGGLRLLTPEAKMIVSSVEVAKHPEAGVFHLKDIAANTTAILRFPYSVEQDIGDVSAKVEVSYTTESGEKFFFAKFMVIPISLALGVNVQDVFKHQVLLSRFNVSTSSTSPLRLYKSELLHSDIFESEFGVPPNKTVIVFPKQPATLLYKVTRKVGVKATKRSAKTMYLKLHYSVLQEEIERLFAASILEAIEPTPLGQYARLISAAVIQEIKTGLQAQDLERATLLGSVATAFLADVNWGRYFTGIGQVPGSQDSAAESIATLLQEWQKSHPRLPITEYPTDMASTILIPVEIPSLSIVHTADIRVQKPLATLVDEKPGATPTVSINQMLPATLQLKWTQIWDTETQHKEDQEFSYEVTAPVDTWLLGGRRKGHFVIPASTGEPLSSQPETEAEIPLVLIPLRDGWLPYPSVDIREVKDAPAAANESPQICEVDLRNLGETVRVVGERKWVTVSLDASGAGGGPLVLESEGLGRGKGRIVA</sequence>
<comment type="subcellular location">
    <subcellularLocation>
        <location evidence="1">Golgi apparatus</location>
    </subcellularLocation>
</comment>